<feature type="transmembrane region" description="Helical" evidence="1">
    <location>
        <begin position="166"/>
        <end position="188"/>
    </location>
</feature>
<feature type="transmembrane region" description="Helical" evidence="1">
    <location>
        <begin position="48"/>
        <end position="70"/>
    </location>
</feature>
<feature type="transmembrane region" description="Helical" evidence="1">
    <location>
        <begin position="229"/>
        <end position="249"/>
    </location>
</feature>
<dbReference type="EMBL" id="JBJDOT010000025">
    <property type="protein sequence ID" value="MFK3865518.1"/>
    <property type="molecule type" value="Genomic_DNA"/>
</dbReference>
<feature type="domain" description="Peptidase M1 membrane alanine aminopeptidase" evidence="2">
    <location>
        <begin position="842"/>
        <end position="1040"/>
    </location>
</feature>
<organism evidence="3 4">
    <name type="scientific">Pseudoalteromonas rhizosphaerae</name>
    <dbReference type="NCBI Taxonomy" id="2518973"/>
    <lineage>
        <taxon>Bacteria</taxon>
        <taxon>Pseudomonadati</taxon>
        <taxon>Pseudomonadota</taxon>
        <taxon>Gammaproteobacteria</taxon>
        <taxon>Alteromonadales</taxon>
        <taxon>Pseudoalteromonadaceae</taxon>
        <taxon>Pseudoalteromonas</taxon>
    </lineage>
</organism>
<accession>A0ABW8L0G1</accession>
<evidence type="ECO:0000259" key="2">
    <source>
        <dbReference type="Pfam" id="PF01433"/>
    </source>
</evidence>
<comment type="caution">
    <text evidence="3">The sequence shown here is derived from an EMBL/GenBank/DDBJ whole genome shotgun (WGS) entry which is preliminary data.</text>
</comment>
<feature type="transmembrane region" description="Helical" evidence="1">
    <location>
        <begin position="390"/>
        <end position="413"/>
    </location>
</feature>
<protein>
    <submittedName>
        <fullName evidence="3">M1 family aminopeptidase</fullName>
    </submittedName>
</protein>
<proteinExistence type="predicted"/>
<keyword evidence="1" id="KW-0812">Transmembrane</keyword>
<dbReference type="Pfam" id="PF01433">
    <property type="entry name" value="Peptidase_M1"/>
    <property type="match status" value="1"/>
</dbReference>
<dbReference type="InterPro" id="IPR027268">
    <property type="entry name" value="Peptidase_M4/M1_CTD_sf"/>
</dbReference>
<evidence type="ECO:0000256" key="1">
    <source>
        <dbReference type="SAM" id="Phobius"/>
    </source>
</evidence>
<feature type="transmembrane region" description="Helical" evidence="1">
    <location>
        <begin position="456"/>
        <end position="484"/>
    </location>
</feature>
<feature type="transmembrane region" description="Helical" evidence="1">
    <location>
        <begin position="200"/>
        <end position="217"/>
    </location>
</feature>
<dbReference type="RefSeq" id="WP_404676001.1">
    <property type="nucleotide sequence ID" value="NZ_JBJDOT010000025.1"/>
</dbReference>
<evidence type="ECO:0000313" key="3">
    <source>
        <dbReference type="EMBL" id="MFK3865518.1"/>
    </source>
</evidence>
<feature type="transmembrane region" description="Helical" evidence="1">
    <location>
        <begin position="543"/>
        <end position="560"/>
    </location>
</feature>
<dbReference type="GO" id="GO:0004177">
    <property type="term" value="F:aminopeptidase activity"/>
    <property type="evidence" value="ECO:0007669"/>
    <property type="project" value="UniProtKB-KW"/>
</dbReference>
<dbReference type="Gene3D" id="1.10.390.10">
    <property type="entry name" value="Neutral Protease Domain 2"/>
    <property type="match status" value="1"/>
</dbReference>
<feature type="transmembrane region" description="Helical" evidence="1">
    <location>
        <begin position="339"/>
        <end position="360"/>
    </location>
</feature>
<feature type="transmembrane region" description="Helical" evidence="1">
    <location>
        <begin position="425"/>
        <end position="449"/>
    </location>
</feature>
<sequence>MLLINELHYVLRQPLLWLCFVTAPLFAFTLSSGLVVEGSDAINQFKLHLVALQMIQLALLTGALAPTFFLRDQIHNMQELVAVTPITFKQSALLRVGALVLCVFVIVLISMLVMMVMQVHSKGFDWQIINQLAVNSLFVLLPNSCLLGVIAFWFCQKFSSPLVNYFVFAVLWIGYLLLASVTGNPILAGSSIISETSYQLFIWLDPFAYTAIIGSFVEPQGWVIAINRVLILLLTTAIYLSTAAASNVFNSFNKRVKNAVSKLQSVIVASASYQPVAAKNHELPIFIACYKVALFNVLKHPITLLILLAWPAMVFNNVASSSAYAEPLSVISATSIDAISHYAFDMQILFGCLLMVLWSWQISCYARRFNMAELIAATSIKTATILYSQLLVLATLVIIFSTMSFVGASLSQWFIHSQYDAYDHVYVLCLTALPLMMIAWVTVCVFNLCRSILISGLVVFVMLILKFTPVMTYLGFTHTFWSLAWTPLQPPSEFWDYRASISSYWPYIQVWLFACVSFILLTCVFSHRGGGLDRRAVKRKDTWLIMPVLLSVGLFVQLHMRLVDEKRLTNSHKREAFKADYEKNFAGWQHKLQPQVSHIDAKIDFYPHQQLAKFDLAYTLKNSHPMAIKQILVGRAGFYKWAKVKIKGATQIAFYPDLNQAVYEFDVAIKPHETRQLTTQFEVHQAKLWPAGGHQIITPEFSYIRAVPVLPTIGYQINYELTDTQLRAQYGLQQKGRPLASALLTKGQNRPAHYERITMSSTVSTAAGYQVVTQGKQITHQREQGREIFKFKTVSAINNLPAWLSVPFTAETKKHDGVTLQVFVKNQDVLERADATAVNLQAMSDTLDWFKNNIVAYKAKQLSLIAAPPFGGTGYALPQIILIEDKVGFRARPSVGAGFDQRYRRAVHETAHQWFGHDIGNSVPADSAFLMESMAKYIELVVLEKRYGKTAMNALVDYETKRYEQASRMDITAKMALIDSTKNYDQYSKATIVFAKLRAKVGDEAITSALKSVWQEYAYPNRPATAMDFIRALKQQVEEQHIAFINSLFLDV</sequence>
<feature type="transmembrane region" description="Helical" evidence="1">
    <location>
        <begin position="98"/>
        <end position="120"/>
    </location>
</feature>
<keyword evidence="3" id="KW-0645">Protease</keyword>
<feature type="transmembrane region" description="Helical" evidence="1">
    <location>
        <begin position="15"/>
        <end position="36"/>
    </location>
</feature>
<keyword evidence="3" id="KW-0378">Hydrolase</keyword>
<name>A0ABW8L0G1_9GAMM</name>
<feature type="transmembrane region" description="Helical" evidence="1">
    <location>
        <begin position="504"/>
        <end position="523"/>
    </location>
</feature>
<reference evidence="3 4" key="1">
    <citation type="submission" date="2024-11" db="EMBL/GenBank/DDBJ databases">
        <title>The Natural Products Discovery Center: Release of the First 8490 Sequenced Strains for Exploring Actinobacteria Biosynthetic Diversity.</title>
        <authorList>
            <person name="Kalkreuter E."/>
            <person name="Kautsar S.A."/>
            <person name="Yang D."/>
            <person name="Bader C.D."/>
            <person name="Teijaro C.N."/>
            <person name="Fluegel L."/>
            <person name="Davis C.M."/>
            <person name="Simpson J.R."/>
            <person name="Lauterbach L."/>
            <person name="Steele A.D."/>
            <person name="Gui C."/>
            <person name="Meng S."/>
            <person name="Li G."/>
            <person name="Viehrig K."/>
            <person name="Ye F."/>
            <person name="Su P."/>
            <person name="Kiefer A.F."/>
            <person name="Nichols A."/>
            <person name="Cepeda A.J."/>
            <person name="Yan W."/>
            <person name="Fan B."/>
            <person name="Jiang Y."/>
            <person name="Adhikari A."/>
            <person name="Zheng C.-J."/>
            <person name="Schuster L."/>
            <person name="Cowan T.M."/>
            <person name="Smanski M.J."/>
            <person name="Chevrette M.G."/>
            <person name="De Carvalho L.P.S."/>
            <person name="Shen B."/>
        </authorList>
    </citation>
    <scope>NUCLEOTIDE SEQUENCE [LARGE SCALE GENOMIC DNA]</scope>
    <source>
        <strain evidence="3 4">NPDC078403</strain>
    </source>
</reference>
<feature type="transmembrane region" description="Helical" evidence="1">
    <location>
        <begin position="132"/>
        <end position="154"/>
    </location>
</feature>
<dbReference type="Proteomes" id="UP001620262">
    <property type="component" value="Unassembled WGS sequence"/>
</dbReference>
<dbReference type="SUPFAM" id="SSF55486">
    <property type="entry name" value="Metalloproteases ('zincins'), catalytic domain"/>
    <property type="match status" value="1"/>
</dbReference>
<keyword evidence="4" id="KW-1185">Reference proteome</keyword>
<keyword evidence="3" id="KW-0031">Aminopeptidase</keyword>
<dbReference type="InterPro" id="IPR014782">
    <property type="entry name" value="Peptidase_M1_dom"/>
</dbReference>
<keyword evidence="1" id="KW-0472">Membrane</keyword>
<gene>
    <name evidence="3" type="ORF">ACI2JU_16795</name>
</gene>
<evidence type="ECO:0000313" key="4">
    <source>
        <dbReference type="Proteomes" id="UP001620262"/>
    </source>
</evidence>
<feature type="transmembrane region" description="Helical" evidence="1">
    <location>
        <begin position="301"/>
        <end position="319"/>
    </location>
</feature>
<keyword evidence="1" id="KW-1133">Transmembrane helix</keyword>